<evidence type="ECO:0000313" key="2">
    <source>
        <dbReference type="EMBL" id="KAF5334969.1"/>
    </source>
</evidence>
<evidence type="ECO:0000256" key="1">
    <source>
        <dbReference type="SAM" id="MobiDB-lite"/>
    </source>
</evidence>
<organism evidence="2 3">
    <name type="scientific">Ephemerocybe angulata</name>
    <dbReference type="NCBI Taxonomy" id="980116"/>
    <lineage>
        <taxon>Eukaryota</taxon>
        <taxon>Fungi</taxon>
        <taxon>Dikarya</taxon>
        <taxon>Basidiomycota</taxon>
        <taxon>Agaricomycotina</taxon>
        <taxon>Agaricomycetes</taxon>
        <taxon>Agaricomycetidae</taxon>
        <taxon>Agaricales</taxon>
        <taxon>Agaricineae</taxon>
        <taxon>Psathyrellaceae</taxon>
        <taxon>Ephemerocybe</taxon>
    </lineage>
</organism>
<reference evidence="2 3" key="1">
    <citation type="journal article" date="2020" name="ISME J.">
        <title>Uncovering the hidden diversity of litter-decomposition mechanisms in mushroom-forming fungi.</title>
        <authorList>
            <person name="Floudas D."/>
            <person name="Bentzer J."/>
            <person name="Ahren D."/>
            <person name="Johansson T."/>
            <person name="Persson P."/>
            <person name="Tunlid A."/>
        </authorList>
    </citation>
    <scope>NUCLEOTIDE SEQUENCE [LARGE SCALE GENOMIC DNA]</scope>
    <source>
        <strain evidence="2 3">CBS 175.51</strain>
    </source>
</reference>
<proteinExistence type="predicted"/>
<sequence length="251" mass="26943">MASSKTLSTTTLNLKFMQNALRSQQAEIAQLPKAAVKDDGEWEVSQAVRDAWGLKGTSASTSSRDTTDVHEQSYLPFIFQDDEDEAPKRGRRTFGKNGKEVISKPSDESETADSAPSTEHQETDKKGRPKVHPRPVTLSGNTTGGGFLRGFDQLEKAASKPKFQKTARELMFDSTAGTGSDLRASSKPKATSAPAATAKSDAPSTGFMKPAGVDEPSAAGKPKSKRKRDGAATPETARERPKKSKKLKSTT</sequence>
<dbReference type="AlphaFoldDB" id="A0A8H5C4J0"/>
<evidence type="ECO:0000313" key="3">
    <source>
        <dbReference type="Proteomes" id="UP000541558"/>
    </source>
</evidence>
<accession>A0A8H5C4J0</accession>
<feature type="region of interest" description="Disordered" evidence="1">
    <location>
        <begin position="74"/>
        <end position="251"/>
    </location>
</feature>
<keyword evidence="3" id="KW-1185">Reference proteome</keyword>
<feature type="compositionally biased region" description="Low complexity" evidence="1">
    <location>
        <begin position="185"/>
        <end position="205"/>
    </location>
</feature>
<feature type="region of interest" description="Disordered" evidence="1">
    <location>
        <begin position="50"/>
        <end position="69"/>
    </location>
</feature>
<protein>
    <submittedName>
        <fullName evidence="2">Uncharacterized protein</fullName>
    </submittedName>
</protein>
<name>A0A8H5C4J0_9AGAR</name>
<feature type="compositionally biased region" description="Basic residues" evidence="1">
    <location>
        <begin position="240"/>
        <end position="251"/>
    </location>
</feature>
<comment type="caution">
    <text evidence="2">The sequence shown here is derived from an EMBL/GenBank/DDBJ whole genome shotgun (WGS) entry which is preliminary data.</text>
</comment>
<feature type="compositionally biased region" description="Basic and acidic residues" evidence="1">
    <location>
        <begin position="97"/>
        <end position="107"/>
    </location>
</feature>
<dbReference type="EMBL" id="JAACJK010000065">
    <property type="protein sequence ID" value="KAF5334969.1"/>
    <property type="molecule type" value="Genomic_DNA"/>
</dbReference>
<gene>
    <name evidence="2" type="ORF">D9611_010017</name>
</gene>
<dbReference type="OrthoDB" id="3251271at2759"/>
<dbReference type="Proteomes" id="UP000541558">
    <property type="component" value="Unassembled WGS sequence"/>
</dbReference>